<accession>A0ABW6JQC9</accession>
<reference evidence="1 2" key="1">
    <citation type="submission" date="2024-09" db="EMBL/GenBank/DDBJ databases">
        <title>The Natural Products Discovery Center: Release of the First 8490 Sequenced Strains for Exploring Actinobacteria Biosynthetic Diversity.</title>
        <authorList>
            <person name="Kalkreuter E."/>
            <person name="Kautsar S.A."/>
            <person name="Yang D."/>
            <person name="Bader C.D."/>
            <person name="Teijaro C.N."/>
            <person name="Fluegel L."/>
            <person name="Davis C.M."/>
            <person name="Simpson J.R."/>
            <person name="Lauterbach L."/>
            <person name="Steele A.D."/>
            <person name="Gui C."/>
            <person name="Meng S."/>
            <person name="Li G."/>
            <person name="Viehrig K."/>
            <person name="Ye F."/>
            <person name="Su P."/>
            <person name="Kiefer A.F."/>
            <person name="Nichols A."/>
            <person name="Cepeda A.J."/>
            <person name="Yan W."/>
            <person name="Fan B."/>
            <person name="Jiang Y."/>
            <person name="Adhikari A."/>
            <person name="Zheng C.-J."/>
            <person name="Schuster L."/>
            <person name="Cowan T.M."/>
            <person name="Smanski M.J."/>
            <person name="Chevrette M.G."/>
            <person name="De Carvalho L.P.S."/>
            <person name="Shen B."/>
        </authorList>
    </citation>
    <scope>NUCLEOTIDE SEQUENCE [LARGE SCALE GENOMIC DNA]</scope>
    <source>
        <strain evidence="1 2">NPDC057399</strain>
    </source>
</reference>
<dbReference type="Proteomes" id="UP001600650">
    <property type="component" value="Unassembled WGS sequence"/>
</dbReference>
<organism evidence="1 2">
    <name type="scientific">Streptomyces cellulosae</name>
    <dbReference type="NCBI Taxonomy" id="1968"/>
    <lineage>
        <taxon>Bacteria</taxon>
        <taxon>Bacillati</taxon>
        <taxon>Actinomycetota</taxon>
        <taxon>Actinomycetes</taxon>
        <taxon>Kitasatosporales</taxon>
        <taxon>Streptomycetaceae</taxon>
        <taxon>Streptomyces</taxon>
    </lineage>
</organism>
<protein>
    <submittedName>
        <fullName evidence="1">Uncharacterized protein</fullName>
    </submittedName>
</protein>
<dbReference type="EMBL" id="JBHVBU010000097">
    <property type="protein sequence ID" value="MFE7966555.1"/>
    <property type="molecule type" value="Genomic_DNA"/>
</dbReference>
<name>A0ABW6JQC9_STRCE</name>
<proteinExistence type="predicted"/>
<evidence type="ECO:0000313" key="2">
    <source>
        <dbReference type="Proteomes" id="UP001600650"/>
    </source>
</evidence>
<gene>
    <name evidence="1" type="ORF">ACFU0X_26525</name>
</gene>
<evidence type="ECO:0000313" key="1">
    <source>
        <dbReference type="EMBL" id="MFE7966555.1"/>
    </source>
</evidence>
<keyword evidence="2" id="KW-1185">Reference proteome</keyword>
<sequence length="184" mass="21072">MTSHHDLTIERKRLRRRPSEKPISLLGLFVVTPTIDPERYAERLRDVIGAAVAVTRSIDFERDTLPIDLLPPWFIDLSKSVIDSMQIDPVGREGRRRYLEVREDRPWDAEEWLFCFDPDLRAWSWWDVTLSSRGSVCVWIDTGGEAHIPCEELRWAIFLAGAGGVEPLILENSAVWSTQSSVGL</sequence>
<comment type="caution">
    <text evidence="1">The sequence shown here is derived from an EMBL/GenBank/DDBJ whole genome shotgun (WGS) entry which is preliminary data.</text>
</comment>
<dbReference type="RefSeq" id="WP_381728018.1">
    <property type="nucleotide sequence ID" value="NZ_JBHVBU010000097.1"/>
</dbReference>